<dbReference type="InterPro" id="IPR007053">
    <property type="entry name" value="LRAT_dom"/>
</dbReference>
<feature type="domain" description="LRAT" evidence="2">
    <location>
        <begin position="33"/>
        <end position="150"/>
    </location>
</feature>
<feature type="signal peptide" evidence="1">
    <location>
        <begin position="1"/>
        <end position="20"/>
    </location>
</feature>
<dbReference type="SUPFAM" id="SSF54001">
    <property type="entry name" value="Cysteine proteinases"/>
    <property type="match status" value="1"/>
</dbReference>
<dbReference type="InterPro" id="IPR038765">
    <property type="entry name" value="Papain-like_cys_pep_sf"/>
</dbReference>
<dbReference type="Pfam" id="PF04970">
    <property type="entry name" value="LRAT"/>
    <property type="match status" value="1"/>
</dbReference>
<dbReference type="EMBL" id="JBJKBG010000008">
    <property type="protein sequence ID" value="KAL3728030.1"/>
    <property type="molecule type" value="Genomic_DNA"/>
</dbReference>
<feature type="chain" id="PRO_5044759059" description="LRAT domain-containing protein" evidence="1">
    <location>
        <begin position="21"/>
        <end position="178"/>
    </location>
</feature>
<accession>A0ABD3JKD7</accession>
<evidence type="ECO:0000256" key="1">
    <source>
        <dbReference type="SAM" id="SignalP"/>
    </source>
</evidence>
<sequence>MVAGIISKSFMILMLLSGNAIRQEELTPGEHIYTYRRYGLYTHHGIYVGEGYVIHFTRTGVDNTSLDSFRREGKKLHPLHSYAYGRPLLEYWLTRWGTRTTLLDTKSPEEVVNKAWELYGGDSFGKYDLINNNCEHFATFCRIGVRASAQTTLFSICQHKAKDVKEWTMKLLRRIKLI</sequence>
<dbReference type="PROSITE" id="PS51934">
    <property type="entry name" value="LRAT"/>
    <property type="match status" value="1"/>
</dbReference>
<organism evidence="3 4">
    <name type="scientific">Eucalyptus globulus</name>
    <name type="common">Tasmanian blue gum</name>
    <dbReference type="NCBI Taxonomy" id="34317"/>
    <lineage>
        <taxon>Eukaryota</taxon>
        <taxon>Viridiplantae</taxon>
        <taxon>Streptophyta</taxon>
        <taxon>Embryophyta</taxon>
        <taxon>Tracheophyta</taxon>
        <taxon>Spermatophyta</taxon>
        <taxon>Magnoliopsida</taxon>
        <taxon>eudicotyledons</taxon>
        <taxon>Gunneridae</taxon>
        <taxon>Pentapetalae</taxon>
        <taxon>rosids</taxon>
        <taxon>malvids</taxon>
        <taxon>Myrtales</taxon>
        <taxon>Myrtaceae</taxon>
        <taxon>Myrtoideae</taxon>
        <taxon>Eucalypteae</taxon>
        <taxon>Eucalyptus</taxon>
    </lineage>
</organism>
<dbReference type="PANTHER" id="PTHR46137">
    <property type="entry name" value="OS05G0310600 PROTEIN"/>
    <property type="match status" value="1"/>
</dbReference>
<keyword evidence="4" id="KW-1185">Reference proteome</keyword>
<evidence type="ECO:0000259" key="2">
    <source>
        <dbReference type="PROSITE" id="PS51934"/>
    </source>
</evidence>
<reference evidence="3 4" key="1">
    <citation type="submission" date="2024-11" db="EMBL/GenBank/DDBJ databases">
        <title>Chromosome-level genome assembly of Eucalyptus globulus Labill. provides insights into its genome evolution.</title>
        <authorList>
            <person name="Li X."/>
        </authorList>
    </citation>
    <scope>NUCLEOTIDE SEQUENCE [LARGE SCALE GENOMIC DNA]</scope>
    <source>
        <strain evidence="3">CL2024</strain>
        <tissue evidence="3">Fresh tender leaves</tissue>
    </source>
</reference>
<comment type="caution">
    <text evidence="3">The sequence shown here is derived from an EMBL/GenBank/DDBJ whole genome shotgun (WGS) entry which is preliminary data.</text>
</comment>
<keyword evidence="1" id="KW-0732">Signal</keyword>
<dbReference type="AlphaFoldDB" id="A0ABD3JKD7"/>
<evidence type="ECO:0000313" key="3">
    <source>
        <dbReference type="EMBL" id="KAL3728030.1"/>
    </source>
</evidence>
<gene>
    <name evidence="3" type="ORF">ACJRO7_032732</name>
</gene>
<proteinExistence type="predicted"/>
<protein>
    <recommendedName>
        <fullName evidence="2">LRAT domain-containing protein</fullName>
    </recommendedName>
</protein>
<name>A0ABD3JKD7_EUCGL</name>
<dbReference type="Gene3D" id="3.90.1720.10">
    <property type="entry name" value="endopeptidase domain like (from Nostoc punctiforme)"/>
    <property type="match status" value="1"/>
</dbReference>
<dbReference type="PANTHER" id="PTHR46137:SF14">
    <property type="entry name" value="LRAT DOMAIN-CONTAINING PROTEIN"/>
    <property type="match status" value="1"/>
</dbReference>
<dbReference type="Proteomes" id="UP001634007">
    <property type="component" value="Unassembled WGS sequence"/>
</dbReference>
<evidence type="ECO:0000313" key="4">
    <source>
        <dbReference type="Proteomes" id="UP001634007"/>
    </source>
</evidence>